<name>A0A6J6NF45_9ZZZZ</name>
<proteinExistence type="predicted"/>
<dbReference type="SFLD" id="SFLDG01129">
    <property type="entry name" value="C1.5:_HAD__Beta-PGM__Phosphata"/>
    <property type="match status" value="1"/>
</dbReference>
<dbReference type="GO" id="GO:0050308">
    <property type="term" value="F:sugar-phosphatase activity"/>
    <property type="evidence" value="ECO:0007669"/>
    <property type="project" value="TreeGrafter"/>
</dbReference>
<dbReference type="InterPro" id="IPR051806">
    <property type="entry name" value="HAD-like_SPP"/>
</dbReference>
<dbReference type="InterPro" id="IPR006439">
    <property type="entry name" value="HAD-SF_hydro_IA"/>
</dbReference>
<dbReference type="SFLD" id="SFLDG01135">
    <property type="entry name" value="C1.5.6:_HAD__Beta-PGM__Phospha"/>
    <property type="match status" value="1"/>
</dbReference>
<dbReference type="Gene3D" id="1.10.150.240">
    <property type="entry name" value="Putative phosphatase, domain 2"/>
    <property type="match status" value="1"/>
</dbReference>
<protein>
    <submittedName>
        <fullName evidence="1">Unannotated protein</fullName>
    </submittedName>
</protein>
<dbReference type="NCBIfam" id="TIGR01509">
    <property type="entry name" value="HAD-SF-IA-v3"/>
    <property type="match status" value="1"/>
</dbReference>
<dbReference type="InterPro" id="IPR023214">
    <property type="entry name" value="HAD_sf"/>
</dbReference>
<accession>A0A6J6NF45</accession>
<dbReference type="Gene3D" id="3.40.50.1000">
    <property type="entry name" value="HAD superfamily/HAD-like"/>
    <property type="match status" value="1"/>
</dbReference>
<dbReference type="PRINTS" id="PR00413">
    <property type="entry name" value="HADHALOGNASE"/>
</dbReference>
<dbReference type="InterPro" id="IPR036412">
    <property type="entry name" value="HAD-like_sf"/>
</dbReference>
<dbReference type="PANTHER" id="PTHR43481">
    <property type="entry name" value="FRUCTOSE-1-PHOSPHATE PHOSPHATASE"/>
    <property type="match status" value="1"/>
</dbReference>
<dbReference type="InterPro" id="IPR023198">
    <property type="entry name" value="PGP-like_dom2"/>
</dbReference>
<reference evidence="1" key="1">
    <citation type="submission" date="2020-05" db="EMBL/GenBank/DDBJ databases">
        <authorList>
            <person name="Chiriac C."/>
            <person name="Salcher M."/>
            <person name="Ghai R."/>
            <person name="Kavagutti S V."/>
        </authorList>
    </citation>
    <scope>NUCLEOTIDE SEQUENCE</scope>
</reference>
<dbReference type="Pfam" id="PF13419">
    <property type="entry name" value="HAD_2"/>
    <property type="match status" value="1"/>
</dbReference>
<organism evidence="1">
    <name type="scientific">freshwater metagenome</name>
    <dbReference type="NCBI Taxonomy" id="449393"/>
    <lineage>
        <taxon>unclassified sequences</taxon>
        <taxon>metagenomes</taxon>
        <taxon>ecological metagenomes</taxon>
    </lineage>
</organism>
<dbReference type="AlphaFoldDB" id="A0A6J6NF45"/>
<dbReference type="SFLD" id="SFLDS00003">
    <property type="entry name" value="Haloacid_Dehalogenase"/>
    <property type="match status" value="1"/>
</dbReference>
<dbReference type="EMBL" id="CAEZXQ010000001">
    <property type="protein sequence ID" value="CAB4683648.1"/>
    <property type="molecule type" value="Genomic_DNA"/>
</dbReference>
<dbReference type="CDD" id="cd07505">
    <property type="entry name" value="HAD_BPGM-like"/>
    <property type="match status" value="1"/>
</dbReference>
<dbReference type="InterPro" id="IPR041492">
    <property type="entry name" value="HAD_2"/>
</dbReference>
<evidence type="ECO:0000313" key="1">
    <source>
        <dbReference type="EMBL" id="CAB4683648.1"/>
    </source>
</evidence>
<gene>
    <name evidence="1" type="ORF">UFOPK2576_00007</name>
</gene>
<dbReference type="SUPFAM" id="SSF56784">
    <property type="entry name" value="HAD-like"/>
    <property type="match status" value="1"/>
</dbReference>
<dbReference type="PANTHER" id="PTHR43481:SF4">
    <property type="entry name" value="GLYCEROL-1-PHOSPHATE PHOSPHOHYDROLASE 1-RELATED"/>
    <property type="match status" value="1"/>
</dbReference>
<sequence length="224" mass="25102">MSAILFDMDGTLIDSEPLWLESEIEIMAELGCHWDQQDQINCLGGPMEKTENYMQERSNNIKPFGYFARQLDDVMEQKLATKLDLIPNALEILNECKKSDIKIALVTASTGRLMRAVLKRFPVGIFDTTVSYDDVKRSKPDPEPYLLAAKTLGVEIKNCVVLEDSLTGVQSGLTAGAQVIGLPHLVQMPSNPNLRVIESLSEINIEKLITWYPFLTSRIATNDR</sequence>